<evidence type="ECO:0000313" key="1">
    <source>
        <dbReference type="EMBL" id="KAH9359627.1"/>
    </source>
</evidence>
<sequence>MEDGSRRRNLVFYGVDDPVRIEMWDHSENLIQKIWKDNFGIQLKSVKSAHRIGRFTGKT</sequence>
<dbReference type="Proteomes" id="UP000821853">
    <property type="component" value="Chromosome 1"/>
</dbReference>
<organism evidence="1 2">
    <name type="scientific">Haemaphysalis longicornis</name>
    <name type="common">Bush tick</name>
    <dbReference type="NCBI Taxonomy" id="44386"/>
    <lineage>
        <taxon>Eukaryota</taxon>
        <taxon>Metazoa</taxon>
        <taxon>Ecdysozoa</taxon>
        <taxon>Arthropoda</taxon>
        <taxon>Chelicerata</taxon>
        <taxon>Arachnida</taxon>
        <taxon>Acari</taxon>
        <taxon>Parasitiformes</taxon>
        <taxon>Ixodida</taxon>
        <taxon>Ixodoidea</taxon>
        <taxon>Ixodidae</taxon>
        <taxon>Haemaphysalinae</taxon>
        <taxon>Haemaphysalis</taxon>
    </lineage>
</organism>
<comment type="caution">
    <text evidence="1">The sequence shown here is derived from an EMBL/GenBank/DDBJ whole genome shotgun (WGS) entry which is preliminary data.</text>
</comment>
<protein>
    <submittedName>
        <fullName evidence="1">Uncharacterized protein</fullName>
    </submittedName>
</protein>
<accession>A0A9J6FA24</accession>
<evidence type="ECO:0000313" key="2">
    <source>
        <dbReference type="Proteomes" id="UP000821853"/>
    </source>
</evidence>
<dbReference type="EMBL" id="JABSTR010000001">
    <property type="protein sequence ID" value="KAH9359627.1"/>
    <property type="molecule type" value="Genomic_DNA"/>
</dbReference>
<dbReference type="VEuPathDB" id="VectorBase:HLOH_044352"/>
<proteinExistence type="predicted"/>
<dbReference type="AlphaFoldDB" id="A0A9J6FA24"/>
<name>A0A9J6FA24_HAELO</name>
<keyword evidence="2" id="KW-1185">Reference proteome</keyword>
<gene>
    <name evidence="1" type="ORF">HPB48_021703</name>
</gene>
<reference evidence="1 2" key="1">
    <citation type="journal article" date="2020" name="Cell">
        <title>Large-Scale Comparative Analyses of Tick Genomes Elucidate Their Genetic Diversity and Vector Capacities.</title>
        <authorList>
            <consortium name="Tick Genome and Microbiome Consortium (TIGMIC)"/>
            <person name="Jia N."/>
            <person name="Wang J."/>
            <person name="Shi W."/>
            <person name="Du L."/>
            <person name="Sun Y."/>
            <person name="Zhan W."/>
            <person name="Jiang J.F."/>
            <person name="Wang Q."/>
            <person name="Zhang B."/>
            <person name="Ji P."/>
            <person name="Bell-Sakyi L."/>
            <person name="Cui X.M."/>
            <person name="Yuan T.T."/>
            <person name="Jiang B.G."/>
            <person name="Yang W.F."/>
            <person name="Lam T.T."/>
            <person name="Chang Q.C."/>
            <person name="Ding S.J."/>
            <person name="Wang X.J."/>
            <person name="Zhu J.G."/>
            <person name="Ruan X.D."/>
            <person name="Zhao L."/>
            <person name="Wei J.T."/>
            <person name="Ye R.Z."/>
            <person name="Que T.C."/>
            <person name="Du C.H."/>
            <person name="Zhou Y.H."/>
            <person name="Cheng J.X."/>
            <person name="Dai P.F."/>
            <person name="Guo W.B."/>
            <person name="Han X.H."/>
            <person name="Huang E.J."/>
            <person name="Li L.F."/>
            <person name="Wei W."/>
            <person name="Gao Y.C."/>
            <person name="Liu J.Z."/>
            <person name="Shao H.Z."/>
            <person name="Wang X."/>
            <person name="Wang C.C."/>
            <person name="Yang T.C."/>
            <person name="Huo Q.B."/>
            <person name="Li W."/>
            <person name="Chen H.Y."/>
            <person name="Chen S.E."/>
            <person name="Zhou L.G."/>
            <person name="Ni X.B."/>
            <person name="Tian J.H."/>
            <person name="Sheng Y."/>
            <person name="Liu T."/>
            <person name="Pan Y.S."/>
            <person name="Xia L.Y."/>
            <person name="Li J."/>
            <person name="Zhao F."/>
            <person name="Cao W.C."/>
        </authorList>
    </citation>
    <scope>NUCLEOTIDE SEQUENCE [LARGE SCALE GENOMIC DNA]</scope>
    <source>
        <strain evidence="1">HaeL-2018</strain>
    </source>
</reference>